<sequence length="253" mass="27386">MRQVVFVAGALQPAVDELRDVLGLDICFRDPGVAEFGLENALLPVNGNFLEVVSPTKEGTTAGRYLERRGGAGGYMLLFQCDDAAAVRERLLAKGLRAVWCHDEPDCVATHYHPQDLPGAIVSIDSMSHAGDWHKELADWKWAGPAWRQHVATERVQALAAVEIRAEDPGALGARWSDVFERPLGRSANGAPAIAFDNITVRFVEAQDESCHGITGVDILPQDRNAILAAAEARGLRTGDNQMRLAGVTVTLI</sequence>
<dbReference type="Proteomes" id="UP000193200">
    <property type="component" value="Unassembled WGS sequence"/>
</dbReference>
<dbReference type="InterPro" id="IPR037523">
    <property type="entry name" value="VOC_core"/>
</dbReference>
<feature type="domain" description="VOC" evidence="1">
    <location>
        <begin position="1"/>
        <end position="127"/>
    </location>
</feature>
<proteinExistence type="predicted"/>
<dbReference type="SUPFAM" id="SSF54593">
    <property type="entry name" value="Glyoxalase/Bleomycin resistance protein/Dihydroxybiphenyl dioxygenase"/>
    <property type="match status" value="1"/>
</dbReference>
<protein>
    <recommendedName>
        <fullName evidence="1">VOC domain-containing protein</fullName>
    </recommendedName>
</protein>
<name>A0A1Y5RAA0_9PROT</name>
<dbReference type="InterPro" id="IPR029068">
    <property type="entry name" value="Glyas_Bleomycin-R_OHBP_Dase"/>
</dbReference>
<dbReference type="AlphaFoldDB" id="A0A1Y5RAA0"/>
<reference evidence="2 3" key="1">
    <citation type="submission" date="2017-03" db="EMBL/GenBank/DDBJ databases">
        <authorList>
            <person name="Afonso C.L."/>
            <person name="Miller P.J."/>
            <person name="Scott M.A."/>
            <person name="Spackman E."/>
            <person name="Goraichik I."/>
            <person name="Dimitrov K.M."/>
            <person name="Suarez D.L."/>
            <person name="Swayne D.E."/>
        </authorList>
    </citation>
    <scope>NUCLEOTIDE SEQUENCE [LARGE SCALE GENOMIC DNA]</scope>
    <source>
        <strain evidence="2 3">CECT 7691</strain>
    </source>
</reference>
<dbReference type="InterPro" id="IPR025870">
    <property type="entry name" value="Glyoxalase-like_dom"/>
</dbReference>
<dbReference type="InParanoid" id="A0A1Y5RAA0"/>
<dbReference type="Pfam" id="PF13468">
    <property type="entry name" value="Glyoxalase_3"/>
    <property type="match status" value="1"/>
</dbReference>
<gene>
    <name evidence="2" type="ORF">OCH7691_00182</name>
</gene>
<dbReference type="PROSITE" id="PS51819">
    <property type="entry name" value="VOC"/>
    <property type="match status" value="1"/>
</dbReference>
<keyword evidence="3" id="KW-1185">Reference proteome</keyword>
<dbReference type="EMBL" id="FWFR01000001">
    <property type="protein sequence ID" value="SLN12652.1"/>
    <property type="molecule type" value="Genomic_DNA"/>
</dbReference>
<evidence type="ECO:0000313" key="3">
    <source>
        <dbReference type="Proteomes" id="UP000193200"/>
    </source>
</evidence>
<accession>A0A1Y5RAA0</accession>
<evidence type="ECO:0000313" key="2">
    <source>
        <dbReference type="EMBL" id="SLN12652.1"/>
    </source>
</evidence>
<dbReference type="RefSeq" id="WP_176244882.1">
    <property type="nucleotide sequence ID" value="NZ_FWFR01000001.1"/>
</dbReference>
<organism evidence="2 3">
    <name type="scientific">Oceanibacterium hippocampi</name>
    <dbReference type="NCBI Taxonomy" id="745714"/>
    <lineage>
        <taxon>Bacteria</taxon>
        <taxon>Pseudomonadati</taxon>
        <taxon>Pseudomonadota</taxon>
        <taxon>Alphaproteobacteria</taxon>
        <taxon>Sneathiellales</taxon>
        <taxon>Sneathiellaceae</taxon>
        <taxon>Oceanibacterium</taxon>
    </lineage>
</organism>
<evidence type="ECO:0000259" key="1">
    <source>
        <dbReference type="PROSITE" id="PS51819"/>
    </source>
</evidence>
<dbReference type="Gene3D" id="3.10.180.10">
    <property type="entry name" value="2,3-Dihydroxybiphenyl 1,2-Dioxygenase, domain 1"/>
    <property type="match status" value="1"/>
</dbReference>